<name>A0A5M8PWE8_9LECA</name>
<dbReference type="Proteomes" id="UP000324767">
    <property type="component" value="Unassembled WGS sequence"/>
</dbReference>
<protein>
    <submittedName>
        <fullName evidence="2">Uncharacterized protein</fullName>
    </submittedName>
</protein>
<dbReference type="EMBL" id="VXIT01000004">
    <property type="protein sequence ID" value="KAA6413379.1"/>
    <property type="molecule type" value="Genomic_DNA"/>
</dbReference>
<feature type="compositionally biased region" description="Basic and acidic residues" evidence="1">
    <location>
        <begin position="102"/>
        <end position="117"/>
    </location>
</feature>
<organism evidence="2 3">
    <name type="scientific">Lasallia pustulata</name>
    <dbReference type="NCBI Taxonomy" id="136370"/>
    <lineage>
        <taxon>Eukaryota</taxon>
        <taxon>Fungi</taxon>
        <taxon>Dikarya</taxon>
        <taxon>Ascomycota</taxon>
        <taxon>Pezizomycotina</taxon>
        <taxon>Lecanoromycetes</taxon>
        <taxon>OSLEUM clade</taxon>
        <taxon>Umbilicariomycetidae</taxon>
        <taxon>Umbilicariales</taxon>
        <taxon>Umbilicariaceae</taxon>
        <taxon>Lasallia</taxon>
    </lineage>
</organism>
<accession>A0A5M8PWE8</accession>
<dbReference type="AlphaFoldDB" id="A0A5M8PWE8"/>
<proteinExistence type="predicted"/>
<sequence length="156" mass="16508">MRNSCDIEGSILAVLDGIAVRSLDNDLVQTCFAKAKHYDRIVKDDIVVSEFVVAGDIIGGGEGGGRCVIEPSQLTPQPRHDLVRPHSYEMVTGSTTNAAVGDGRDTASRSTKPRSDSDCYAALGPARVQVATRKAAKGGPIIAGTPPTRFCLAVRR</sequence>
<gene>
    <name evidence="2" type="ORF">FRX48_03125</name>
</gene>
<feature type="region of interest" description="Disordered" evidence="1">
    <location>
        <begin position="96"/>
        <end position="118"/>
    </location>
</feature>
<evidence type="ECO:0000256" key="1">
    <source>
        <dbReference type="SAM" id="MobiDB-lite"/>
    </source>
</evidence>
<evidence type="ECO:0000313" key="3">
    <source>
        <dbReference type="Proteomes" id="UP000324767"/>
    </source>
</evidence>
<reference evidence="2 3" key="1">
    <citation type="submission" date="2019-09" db="EMBL/GenBank/DDBJ databases">
        <title>The hologenome of the rock-dwelling lichen Lasallia pustulata.</title>
        <authorList>
            <person name="Greshake Tzovaras B."/>
            <person name="Segers F."/>
            <person name="Bicker A."/>
            <person name="Dal Grande F."/>
            <person name="Otte J."/>
            <person name="Hankeln T."/>
            <person name="Schmitt I."/>
            <person name="Ebersberger I."/>
        </authorList>
    </citation>
    <scope>NUCLEOTIDE SEQUENCE [LARGE SCALE GENOMIC DNA]</scope>
    <source>
        <strain evidence="2">A1-1</strain>
    </source>
</reference>
<evidence type="ECO:0000313" key="2">
    <source>
        <dbReference type="EMBL" id="KAA6413379.1"/>
    </source>
</evidence>
<comment type="caution">
    <text evidence="2">The sequence shown here is derived from an EMBL/GenBank/DDBJ whole genome shotgun (WGS) entry which is preliminary data.</text>
</comment>